<feature type="transmembrane region" description="Helical" evidence="10">
    <location>
        <begin position="95"/>
        <end position="113"/>
    </location>
</feature>
<feature type="modified residue" description="FMN phosphoryl threonine" evidence="10">
    <location>
        <position position="187"/>
    </location>
</feature>
<dbReference type="PATRIC" id="fig|1268237.3.peg.3727"/>
<dbReference type="Pfam" id="PF03116">
    <property type="entry name" value="NQR2_RnfD_RnfE"/>
    <property type="match status" value="1"/>
</dbReference>
<keyword evidence="10" id="KW-0997">Cell inner membrane</keyword>
<evidence type="ECO:0000256" key="5">
    <source>
        <dbReference type="ARBA" id="ARBA00022692"/>
    </source>
</evidence>
<keyword evidence="8 10" id="KW-1133">Transmembrane helix</keyword>
<dbReference type="NCBIfam" id="TIGR01946">
    <property type="entry name" value="rnfD"/>
    <property type="match status" value="1"/>
</dbReference>
<dbReference type="GO" id="GO:0022900">
    <property type="term" value="P:electron transport chain"/>
    <property type="evidence" value="ECO:0007669"/>
    <property type="project" value="UniProtKB-UniRule"/>
</dbReference>
<keyword evidence="12" id="KW-1185">Reference proteome</keyword>
<dbReference type="Proteomes" id="UP000023775">
    <property type="component" value="Unassembled WGS sequence"/>
</dbReference>
<evidence type="ECO:0000256" key="7">
    <source>
        <dbReference type="ARBA" id="ARBA00022982"/>
    </source>
</evidence>
<dbReference type="EMBL" id="APVG01000095">
    <property type="protein sequence ID" value="ENY70299.1"/>
    <property type="molecule type" value="Genomic_DNA"/>
</dbReference>
<name>N9TW02_9GAMM</name>
<comment type="subcellular location">
    <subcellularLocation>
        <location evidence="10">Cell inner membrane</location>
        <topology evidence="10">Multi-pass membrane protein</topology>
    </subcellularLocation>
</comment>
<evidence type="ECO:0000313" key="12">
    <source>
        <dbReference type="Proteomes" id="UP000023775"/>
    </source>
</evidence>
<evidence type="ECO:0000256" key="4">
    <source>
        <dbReference type="ARBA" id="ARBA00022643"/>
    </source>
</evidence>
<feature type="transmembrane region" description="Helical" evidence="10">
    <location>
        <begin position="44"/>
        <end position="62"/>
    </location>
</feature>
<dbReference type="eggNOG" id="COG4658">
    <property type="taxonomic scope" value="Bacteria"/>
</dbReference>
<dbReference type="InterPro" id="IPR004338">
    <property type="entry name" value="NqrB/RnfD"/>
</dbReference>
<keyword evidence="10" id="KW-1003">Cell membrane</keyword>
<feature type="transmembrane region" description="Helical" evidence="10">
    <location>
        <begin position="323"/>
        <end position="345"/>
    </location>
</feature>
<dbReference type="PROSITE" id="PS51257">
    <property type="entry name" value="PROKAR_LIPOPROTEIN"/>
    <property type="match status" value="1"/>
</dbReference>
<feature type="transmembrane region" description="Helical" evidence="10">
    <location>
        <begin position="120"/>
        <end position="139"/>
    </location>
</feature>
<comment type="caution">
    <text evidence="11">The sequence shown here is derived from an EMBL/GenBank/DDBJ whole genome shotgun (WGS) entry which is preliminary data.</text>
</comment>
<evidence type="ECO:0000256" key="10">
    <source>
        <dbReference type="HAMAP-Rule" id="MF_00462"/>
    </source>
</evidence>
<comment type="function">
    <text evidence="10">Part of a membrane-bound complex that couples electron transfer with translocation of ions across the membrane.</text>
</comment>
<evidence type="ECO:0000313" key="11">
    <source>
        <dbReference type="EMBL" id="ENY70299.1"/>
    </source>
</evidence>
<keyword evidence="4 10" id="KW-0288">FMN</keyword>
<accession>N9TW02</accession>
<dbReference type="NCBIfam" id="NF002011">
    <property type="entry name" value="PRK00816.1"/>
    <property type="match status" value="1"/>
</dbReference>
<dbReference type="HAMAP" id="MF_00462">
    <property type="entry name" value="RsxD_RnfD"/>
    <property type="match status" value="1"/>
</dbReference>
<comment type="subunit">
    <text evidence="10">The complex is composed of six subunits: RnfA, RnfB, RnfC, RnfD, RnfE and RnfG.</text>
</comment>
<feature type="transmembrane region" description="Helical" evidence="10">
    <location>
        <begin position="69"/>
        <end position="89"/>
    </location>
</feature>
<comment type="cofactor">
    <cofactor evidence="10">
        <name>FMN</name>
        <dbReference type="ChEBI" id="CHEBI:58210"/>
    </cofactor>
</comment>
<keyword evidence="5 10" id="KW-0812">Transmembrane</keyword>
<dbReference type="AlphaFoldDB" id="N9TW02"/>
<feature type="transmembrane region" description="Helical" evidence="10">
    <location>
        <begin position="216"/>
        <end position="234"/>
    </location>
</feature>
<dbReference type="GO" id="GO:0005886">
    <property type="term" value="C:plasma membrane"/>
    <property type="evidence" value="ECO:0007669"/>
    <property type="project" value="UniProtKB-SubCell"/>
</dbReference>
<keyword evidence="9 10" id="KW-0472">Membrane</keyword>
<evidence type="ECO:0000256" key="3">
    <source>
        <dbReference type="ARBA" id="ARBA00022630"/>
    </source>
</evidence>
<dbReference type="EC" id="7.-.-.-" evidence="10"/>
<evidence type="ECO:0000256" key="2">
    <source>
        <dbReference type="ARBA" id="ARBA00022553"/>
    </source>
</evidence>
<gene>
    <name evidence="10 11" type="primary">rnfD</name>
    <name evidence="11" type="ORF">G114_19066</name>
</gene>
<keyword evidence="6 10" id="KW-1278">Translocase</keyword>
<feature type="transmembrane region" description="Helical" evidence="10">
    <location>
        <begin position="241"/>
        <end position="261"/>
    </location>
</feature>
<organism evidence="11 12">
    <name type="scientific">Aeromonas diversa CDC 2478-85</name>
    <dbReference type="NCBI Taxonomy" id="1268237"/>
    <lineage>
        <taxon>Bacteria</taxon>
        <taxon>Pseudomonadati</taxon>
        <taxon>Pseudomonadota</taxon>
        <taxon>Gammaproteobacteria</taxon>
        <taxon>Aeromonadales</taxon>
        <taxon>Aeromonadaceae</taxon>
        <taxon>Aeromonas</taxon>
    </lineage>
</organism>
<feature type="transmembrane region" description="Helical" evidence="10">
    <location>
        <begin position="299"/>
        <end position="317"/>
    </location>
</feature>
<comment type="similarity">
    <text evidence="10">Belongs to the NqrB/RnfD family.</text>
</comment>
<dbReference type="PANTHER" id="PTHR30578:SF0">
    <property type="entry name" value="ION-TRANSLOCATING OXIDOREDUCTASE COMPLEX SUBUNIT D"/>
    <property type="match status" value="1"/>
</dbReference>
<dbReference type="PANTHER" id="PTHR30578">
    <property type="entry name" value="ELECTRON TRANSPORT COMPLEX PROTEIN RNFD"/>
    <property type="match status" value="1"/>
</dbReference>
<dbReference type="GO" id="GO:0055085">
    <property type="term" value="P:transmembrane transport"/>
    <property type="evidence" value="ECO:0007669"/>
    <property type="project" value="InterPro"/>
</dbReference>
<sequence>MMFKIAGAPFSHSRKQTSTLMGLVMLACLPGLLAQTWFFGWGTLIQLMLAIATALTCEALVLRLRRRPVLPALWDGSAAVTAVLIGLSLPPFAPWWLVVLGTAFAIVVAKHLYGGLGQNLFNPAMVAYVLLLVSFPVQMTNWLPPLGVRAYELGLWDALSTIFTGLSLDGYSMSQLRLGIDGTTMATPLDTLKTGLTQGLTTAEIMRSPLYEGWGGVGWSWVSLGYLLGGLFLLQQKVIAWRIPVAVLGGLLASAVLGWLITPDATATPMLHLFSGATMLGAFFIATDPVTASTTPRGRLIYGALIGLLVYLIRRFGGYPDAFAFAVLLANLCVPLIDSLTRPAIYGQRKGIRK</sequence>
<proteinExistence type="inferred from homology"/>
<evidence type="ECO:0000256" key="8">
    <source>
        <dbReference type="ARBA" id="ARBA00022989"/>
    </source>
</evidence>
<evidence type="ECO:0000256" key="6">
    <source>
        <dbReference type="ARBA" id="ARBA00022967"/>
    </source>
</evidence>
<feature type="transmembrane region" description="Helical" evidence="10">
    <location>
        <begin position="267"/>
        <end position="287"/>
    </location>
</feature>
<protein>
    <recommendedName>
        <fullName evidence="10">Ion-translocating oxidoreductase complex subunit D</fullName>
        <ecNumber evidence="10">7.-.-.-</ecNumber>
    </recommendedName>
    <alternativeName>
        <fullName evidence="10">Rnf electron transport complex subunit D</fullName>
    </alternativeName>
</protein>
<reference evidence="11 12" key="1">
    <citation type="journal article" date="2013" name="Genome Announc.">
        <title>Draft Genome Sequence of the Aeromonas diversa Type Strain.</title>
        <authorList>
            <person name="Farfan M."/>
            <person name="Spataro N."/>
            <person name="Sanglas A."/>
            <person name="Albarral V."/>
            <person name="Loren J.G."/>
            <person name="Bosch E."/>
            <person name="Fuste M.C."/>
        </authorList>
    </citation>
    <scope>NUCLEOTIDE SEQUENCE [LARGE SCALE GENOMIC DNA]</scope>
    <source>
        <strain evidence="11 12">2478-85</strain>
    </source>
</reference>
<dbReference type="InterPro" id="IPR011303">
    <property type="entry name" value="RnfD_bac"/>
</dbReference>
<keyword evidence="3 10" id="KW-0285">Flavoprotein</keyword>
<keyword evidence="2 10" id="KW-0597">Phosphoprotein</keyword>
<keyword evidence="7 10" id="KW-0249">Electron transport</keyword>
<evidence type="ECO:0000256" key="1">
    <source>
        <dbReference type="ARBA" id="ARBA00022448"/>
    </source>
</evidence>
<keyword evidence="1 10" id="KW-0813">Transport</keyword>
<evidence type="ECO:0000256" key="9">
    <source>
        <dbReference type="ARBA" id="ARBA00023136"/>
    </source>
</evidence>